<reference evidence="13" key="2">
    <citation type="submission" date="2015-02" db="UniProtKB">
        <authorList>
            <consortium name="EnsemblMetazoa"/>
        </authorList>
    </citation>
    <scope>IDENTIFICATION</scope>
</reference>
<dbReference type="Gene3D" id="3.40.50.1820">
    <property type="entry name" value="alpha/beta hydrolase"/>
    <property type="match status" value="1"/>
</dbReference>
<evidence type="ECO:0000256" key="11">
    <source>
        <dbReference type="SAM" id="Phobius"/>
    </source>
</evidence>
<evidence type="ECO:0000256" key="3">
    <source>
        <dbReference type="ARBA" id="ARBA00012423"/>
    </source>
</evidence>
<feature type="transmembrane region" description="Helical" evidence="11">
    <location>
        <begin position="36"/>
        <end position="59"/>
    </location>
</feature>
<dbReference type="HOGENOM" id="CLU_049413_3_5_1"/>
<dbReference type="SUPFAM" id="SSF53474">
    <property type="entry name" value="alpha/beta-Hydrolases"/>
    <property type="match status" value="1"/>
</dbReference>
<sequence>MSASSWAFSPYYTSRVIFIISLNVEKPRKVTDVYRLLLTATTVFVGAICILALVSLLFMGGSSTKNMSSPVVVSATAKQTATVIFLHGLGDTGHGWAASLAGIRLPHVKYICPTAPTIAVTLNAGVRMPSWFDLLTLEADGPEDEEGIKKATSTVHQLIEAEEKNGIPSNQIFLGGFSQGGALALYSAFRYQKPLAGVIALSCWLPMHSKFPNNALGNTDIPILQCHGDMDPLVPHKWGILTHEKLKSFAARAEFKSYHGMMHSSCDEEMQDVKTFIQKYTPSS</sequence>
<keyword evidence="6" id="KW-0276">Fatty acid metabolism</keyword>
<dbReference type="Proteomes" id="UP000014500">
    <property type="component" value="Unassembled WGS sequence"/>
</dbReference>
<comment type="similarity">
    <text evidence="2">Belongs to the AB hydrolase superfamily. AB hydrolase 2 family.</text>
</comment>
<dbReference type="PANTHER" id="PTHR10655:SF68">
    <property type="entry name" value="PALMITOYL-PROTEIN HYDROLASE"/>
    <property type="match status" value="1"/>
</dbReference>
<dbReference type="OMA" id="GLTYPHK"/>
<evidence type="ECO:0000256" key="1">
    <source>
        <dbReference type="ARBA" id="ARBA00004496"/>
    </source>
</evidence>
<evidence type="ECO:0000256" key="7">
    <source>
        <dbReference type="ARBA" id="ARBA00023098"/>
    </source>
</evidence>
<keyword evidence="11" id="KW-0812">Transmembrane</keyword>
<comment type="catalytic activity">
    <reaction evidence="10">
        <text>1-hexadecanoyl-sn-glycero-3-phosphocholine + H2O = sn-glycerol 3-phosphocholine + hexadecanoate + H(+)</text>
        <dbReference type="Rhea" id="RHEA:40435"/>
        <dbReference type="ChEBI" id="CHEBI:7896"/>
        <dbReference type="ChEBI" id="CHEBI:15377"/>
        <dbReference type="ChEBI" id="CHEBI:15378"/>
        <dbReference type="ChEBI" id="CHEBI:16870"/>
        <dbReference type="ChEBI" id="CHEBI:72998"/>
    </reaction>
    <physiologicalReaction direction="left-to-right" evidence="10">
        <dbReference type="Rhea" id="RHEA:40436"/>
    </physiologicalReaction>
</comment>
<keyword evidence="11" id="KW-0472">Membrane</keyword>
<organism evidence="13 14">
    <name type="scientific">Strigamia maritima</name>
    <name type="common">European centipede</name>
    <name type="synonym">Geophilus maritimus</name>
    <dbReference type="NCBI Taxonomy" id="126957"/>
    <lineage>
        <taxon>Eukaryota</taxon>
        <taxon>Metazoa</taxon>
        <taxon>Ecdysozoa</taxon>
        <taxon>Arthropoda</taxon>
        <taxon>Myriapoda</taxon>
        <taxon>Chilopoda</taxon>
        <taxon>Pleurostigmophora</taxon>
        <taxon>Geophilomorpha</taxon>
        <taxon>Linotaeniidae</taxon>
        <taxon>Strigamia</taxon>
    </lineage>
</organism>
<evidence type="ECO:0000313" key="14">
    <source>
        <dbReference type="Proteomes" id="UP000014500"/>
    </source>
</evidence>
<dbReference type="STRING" id="126957.T1J099"/>
<evidence type="ECO:0000256" key="8">
    <source>
        <dbReference type="ARBA" id="ARBA00031195"/>
    </source>
</evidence>
<protein>
    <recommendedName>
        <fullName evidence="3">palmitoyl-protein hydrolase</fullName>
        <ecNumber evidence="3">3.1.2.22</ecNumber>
    </recommendedName>
    <alternativeName>
        <fullName evidence="8">Palmitoyl-protein hydrolase</fullName>
    </alternativeName>
</protein>
<dbReference type="PANTHER" id="PTHR10655">
    <property type="entry name" value="LYSOPHOSPHOLIPASE-RELATED"/>
    <property type="match status" value="1"/>
</dbReference>
<comment type="catalytic activity">
    <reaction evidence="9">
        <text>S-hexadecanoyl-L-cysteinyl-[protein] + H2O = L-cysteinyl-[protein] + hexadecanoate + H(+)</text>
        <dbReference type="Rhea" id="RHEA:19233"/>
        <dbReference type="Rhea" id="RHEA-COMP:10131"/>
        <dbReference type="Rhea" id="RHEA-COMP:11032"/>
        <dbReference type="ChEBI" id="CHEBI:7896"/>
        <dbReference type="ChEBI" id="CHEBI:15377"/>
        <dbReference type="ChEBI" id="CHEBI:15378"/>
        <dbReference type="ChEBI" id="CHEBI:29950"/>
        <dbReference type="ChEBI" id="CHEBI:74151"/>
        <dbReference type="EC" id="3.1.2.22"/>
    </reaction>
</comment>
<evidence type="ECO:0000256" key="5">
    <source>
        <dbReference type="ARBA" id="ARBA00022801"/>
    </source>
</evidence>
<keyword evidence="5" id="KW-0378">Hydrolase</keyword>
<keyword evidence="4" id="KW-0963">Cytoplasm</keyword>
<evidence type="ECO:0000256" key="9">
    <source>
        <dbReference type="ARBA" id="ARBA00047337"/>
    </source>
</evidence>
<evidence type="ECO:0000256" key="6">
    <source>
        <dbReference type="ARBA" id="ARBA00022832"/>
    </source>
</evidence>
<keyword evidence="7" id="KW-0443">Lipid metabolism</keyword>
<dbReference type="PhylomeDB" id="T1J099"/>
<comment type="subcellular location">
    <subcellularLocation>
        <location evidence="1">Cytoplasm</location>
    </subcellularLocation>
</comment>
<dbReference type="GO" id="GO:0006631">
    <property type="term" value="P:fatty acid metabolic process"/>
    <property type="evidence" value="ECO:0007669"/>
    <property type="project" value="UniProtKB-KW"/>
</dbReference>
<name>T1J099_STRMM</name>
<accession>T1J099</accession>
<evidence type="ECO:0000313" key="13">
    <source>
        <dbReference type="EnsemblMetazoa" id="SMAR006942-PA"/>
    </source>
</evidence>
<dbReference type="GO" id="GO:0008474">
    <property type="term" value="F:palmitoyl-(protein) hydrolase activity"/>
    <property type="evidence" value="ECO:0007669"/>
    <property type="project" value="UniProtKB-EC"/>
</dbReference>
<dbReference type="GO" id="GO:0052689">
    <property type="term" value="F:carboxylic ester hydrolase activity"/>
    <property type="evidence" value="ECO:0007669"/>
    <property type="project" value="TreeGrafter"/>
</dbReference>
<dbReference type="InterPro" id="IPR050565">
    <property type="entry name" value="LYPA1-2/EST-like"/>
</dbReference>
<dbReference type="AlphaFoldDB" id="T1J099"/>
<dbReference type="EC" id="3.1.2.22" evidence="3"/>
<evidence type="ECO:0000259" key="12">
    <source>
        <dbReference type="Pfam" id="PF02230"/>
    </source>
</evidence>
<evidence type="ECO:0000256" key="10">
    <source>
        <dbReference type="ARBA" id="ARBA00048656"/>
    </source>
</evidence>
<reference evidence="14" key="1">
    <citation type="submission" date="2011-05" db="EMBL/GenBank/DDBJ databases">
        <authorList>
            <person name="Richards S.R."/>
            <person name="Qu J."/>
            <person name="Jiang H."/>
            <person name="Jhangiani S.N."/>
            <person name="Agravi P."/>
            <person name="Goodspeed R."/>
            <person name="Gross S."/>
            <person name="Mandapat C."/>
            <person name="Jackson L."/>
            <person name="Mathew T."/>
            <person name="Pu L."/>
            <person name="Thornton R."/>
            <person name="Saada N."/>
            <person name="Wilczek-Boney K.B."/>
            <person name="Lee S."/>
            <person name="Kovar C."/>
            <person name="Wu Y."/>
            <person name="Scherer S.E."/>
            <person name="Worley K.C."/>
            <person name="Muzny D.M."/>
            <person name="Gibbs R."/>
        </authorList>
    </citation>
    <scope>NUCLEOTIDE SEQUENCE</scope>
    <source>
        <strain evidence="14">Brora</strain>
    </source>
</reference>
<feature type="transmembrane region" description="Helical" evidence="11">
    <location>
        <begin position="6"/>
        <end position="24"/>
    </location>
</feature>
<dbReference type="EnsemblMetazoa" id="SMAR006942-RA">
    <property type="protein sequence ID" value="SMAR006942-PA"/>
    <property type="gene ID" value="SMAR006942"/>
</dbReference>
<proteinExistence type="inferred from homology"/>
<keyword evidence="14" id="KW-1185">Reference proteome</keyword>
<keyword evidence="11" id="KW-1133">Transmembrane helix</keyword>
<dbReference type="EMBL" id="JH431734">
    <property type="status" value="NOT_ANNOTATED_CDS"/>
    <property type="molecule type" value="Genomic_DNA"/>
</dbReference>
<feature type="domain" description="Phospholipase/carboxylesterase/thioesterase" evidence="12">
    <location>
        <begin position="69"/>
        <end position="279"/>
    </location>
</feature>
<evidence type="ECO:0000256" key="4">
    <source>
        <dbReference type="ARBA" id="ARBA00022490"/>
    </source>
</evidence>
<evidence type="ECO:0000256" key="2">
    <source>
        <dbReference type="ARBA" id="ARBA00006499"/>
    </source>
</evidence>
<dbReference type="InterPro" id="IPR029058">
    <property type="entry name" value="AB_hydrolase_fold"/>
</dbReference>
<dbReference type="InterPro" id="IPR003140">
    <property type="entry name" value="PLipase/COase/thioEstase"/>
</dbReference>
<dbReference type="FunFam" id="3.40.50.1820:FF:000010">
    <property type="entry name" value="Acyl-protein thioesterase 2"/>
    <property type="match status" value="1"/>
</dbReference>
<dbReference type="GO" id="GO:0005737">
    <property type="term" value="C:cytoplasm"/>
    <property type="evidence" value="ECO:0007669"/>
    <property type="project" value="UniProtKB-SubCell"/>
</dbReference>
<dbReference type="Pfam" id="PF02230">
    <property type="entry name" value="Abhydrolase_2"/>
    <property type="match status" value="1"/>
</dbReference>
<dbReference type="eggNOG" id="KOG2112">
    <property type="taxonomic scope" value="Eukaryota"/>
</dbReference>